<sequence>MLLQIVDTNAFEFIHLENPQVVINNQVVIELQRSPMMNNSQVLCSYDGLLLLVTCMAYKTFVLWNPSTKQQKTLECSYLSKSTCPCTSGLCYDSATDDYKVILIYTSFYVVCSTNRNFWRKKTTLSLLEQSILSSCSRSDFCETGISIEGCVYWCRNHKEFCRSFNNTSTIIYFDVKSDEFKELPTPDFVDKSSESYRLSILKGHLILYGGKNFDFKLDIWMKEQDGSKWSKFCSIALPSCDYYLRHCYKLLWCTKNGEIILHKAWHHELYIYNPKQKQLVKTTICNYYSNNRYSLVNYTYLDTLCFPRL</sequence>
<evidence type="ECO:0000313" key="2">
    <source>
        <dbReference type="EMBL" id="WMV48258.1"/>
    </source>
</evidence>
<name>A0AAF0ZSJ1_SOLVR</name>
<dbReference type="AlphaFoldDB" id="A0AAF0ZSJ1"/>
<dbReference type="InterPro" id="IPR050796">
    <property type="entry name" value="SCF_F-box_component"/>
</dbReference>
<gene>
    <name evidence="2" type="ORF">MTR67_041643</name>
</gene>
<accession>A0AAF0ZSJ1</accession>
<evidence type="ECO:0000259" key="1">
    <source>
        <dbReference type="Pfam" id="PF08268"/>
    </source>
</evidence>
<dbReference type="PANTHER" id="PTHR31672">
    <property type="entry name" value="BNACNNG10540D PROTEIN"/>
    <property type="match status" value="1"/>
</dbReference>
<feature type="domain" description="F-box associated beta-propeller type 3" evidence="1">
    <location>
        <begin position="5"/>
        <end position="291"/>
    </location>
</feature>
<dbReference type="PANTHER" id="PTHR31672:SF13">
    <property type="entry name" value="F-BOX PROTEIN CPR30-LIKE"/>
    <property type="match status" value="1"/>
</dbReference>
<dbReference type="EMBL" id="CP133620">
    <property type="protein sequence ID" value="WMV48258.1"/>
    <property type="molecule type" value="Genomic_DNA"/>
</dbReference>
<dbReference type="InterPro" id="IPR011043">
    <property type="entry name" value="Gal_Oxase/kelch_b-propeller"/>
</dbReference>
<dbReference type="InterPro" id="IPR017451">
    <property type="entry name" value="F-box-assoc_interact_dom"/>
</dbReference>
<dbReference type="SUPFAM" id="SSF50965">
    <property type="entry name" value="Galactose oxidase, central domain"/>
    <property type="match status" value="1"/>
</dbReference>
<evidence type="ECO:0000313" key="3">
    <source>
        <dbReference type="Proteomes" id="UP001234989"/>
    </source>
</evidence>
<keyword evidence="3" id="KW-1185">Reference proteome</keyword>
<protein>
    <recommendedName>
        <fullName evidence="1">F-box associated beta-propeller type 3 domain-containing protein</fullName>
    </recommendedName>
</protein>
<dbReference type="InterPro" id="IPR013187">
    <property type="entry name" value="F-box-assoc_dom_typ3"/>
</dbReference>
<dbReference type="Proteomes" id="UP001234989">
    <property type="component" value="Chromosome 9"/>
</dbReference>
<organism evidence="2 3">
    <name type="scientific">Solanum verrucosum</name>
    <dbReference type="NCBI Taxonomy" id="315347"/>
    <lineage>
        <taxon>Eukaryota</taxon>
        <taxon>Viridiplantae</taxon>
        <taxon>Streptophyta</taxon>
        <taxon>Embryophyta</taxon>
        <taxon>Tracheophyta</taxon>
        <taxon>Spermatophyta</taxon>
        <taxon>Magnoliopsida</taxon>
        <taxon>eudicotyledons</taxon>
        <taxon>Gunneridae</taxon>
        <taxon>Pentapetalae</taxon>
        <taxon>asterids</taxon>
        <taxon>lamiids</taxon>
        <taxon>Solanales</taxon>
        <taxon>Solanaceae</taxon>
        <taxon>Solanoideae</taxon>
        <taxon>Solaneae</taxon>
        <taxon>Solanum</taxon>
    </lineage>
</organism>
<reference evidence="2" key="1">
    <citation type="submission" date="2023-08" db="EMBL/GenBank/DDBJ databases">
        <title>A de novo genome assembly of Solanum verrucosum Schlechtendal, a Mexican diploid species geographically isolated from the other diploid A-genome species in potato relatives.</title>
        <authorList>
            <person name="Hosaka K."/>
        </authorList>
    </citation>
    <scope>NUCLEOTIDE SEQUENCE</scope>
    <source>
        <tissue evidence="2">Young leaves</tissue>
    </source>
</reference>
<dbReference type="NCBIfam" id="TIGR01640">
    <property type="entry name" value="F_box_assoc_1"/>
    <property type="match status" value="1"/>
</dbReference>
<dbReference type="Pfam" id="PF08268">
    <property type="entry name" value="FBA_3"/>
    <property type="match status" value="1"/>
</dbReference>
<proteinExistence type="predicted"/>